<evidence type="ECO:0000259" key="18">
    <source>
        <dbReference type="Pfam" id="PF00122"/>
    </source>
</evidence>
<dbReference type="SUPFAM" id="SSF81665">
    <property type="entry name" value="Calcium ATPase, transmembrane domain M"/>
    <property type="match status" value="1"/>
</dbReference>
<keyword evidence="20" id="KW-1185">Reference proteome</keyword>
<evidence type="ECO:0000256" key="1">
    <source>
        <dbReference type="ARBA" id="ARBA00004651"/>
    </source>
</evidence>
<keyword evidence="15" id="KW-0406">Ion transport</keyword>
<dbReference type="SFLD" id="SFLDS00003">
    <property type="entry name" value="Haloacid_Dehalogenase"/>
    <property type="match status" value="1"/>
</dbReference>
<dbReference type="PANTHER" id="PTHR43520:SF5">
    <property type="entry name" value="CATION-TRANSPORTING P-TYPE ATPASE-RELATED"/>
    <property type="match status" value="1"/>
</dbReference>
<sequence length="659" mass="68967">METHNHSTHGQAMPAGHTHSAVDDEHAVHAHGQHAGHSTAMFKNKFWLSLALSIPVVFFSPMFAMLLGYEIPRFPGAAWIPPVLGTIIFFYGGTPFLKGGLKELKSRQPGMMLLIGMAISVAFVASWITTLGIGGFDLDFWWELALLIVIMLLGHWMEMRALGAASGALDALAALLPDEADKVTDGGITIVPIGRLAVGDVVLVRSGARVPADGQIIDGGAEFDESMITGESRTVERGTGDQVVAGTVATDNAVRVRVGAVGSDTALAGIQRLVAEAQSSSSKAQALADKAAGLLFYFALGAGIITFIAWLLLGSPDDAVVRTVTVLVIACPHALGLAIPLVIAISTERAARSGVLIKNRMALEQMRTVDVVLFDKTGTLTEGEHAVTGTAPVPGVAEAELLAVAAAVESDSEHPVARAIVRAAQNNDGARALALSGTGFSSKTGRGVLATVRGVEAAVGGPNLLRELGLQTPDGIAAVTREWMDRGAGVLHVVEDGRIIGALALEDKVRPESRAAVKALQQRGVKVAMITGDARQVADAVGRDLGIDEVFAEVLPQDKDQKVTQLQQRGLKVAMVGDGVNDSPALARAEVGIAIGAGTDVAMESAGVVLAGNDPRAVLSMIDLSRASYRKMIQNLAWQPATTSSPSRWRQASWRSPAC</sequence>
<evidence type="ECO:0000256" key="4">
    <source>
        <dbReference type="ARBA" id="ARBA00022475"/>
    </source>
</evidence>
<dbReference type="Gene3D" id="3.40.1110.10">
    <property type="entry name" value="Calcium-transporting ATPase, cytoplasmic domain N"/>
    <property type="match status" value="1"/>
</dbReference>
<dbReference type="InterPro" id="IPR008250">
    <property type="entry name" value="ATPase_P-typ_transduc_dom_A_sf"/>
</dbReference>
<name>N1V3T4_9MICC</name>
<dbReference type="Gene3D" id="2.70.150.10">
    <property type="entry name" value="Calcium-transporting ATPase, cytoplasmic transduction domain A"/>
    <property type="match status" value="1"/>
</dbReference>
<dbReference type="NCBIfam" id="TIGR01494">
    <property type="entry name" value="ATPase_P-type"/>
    <property type="match status" value="1"/>
</dbReference>
<dbReference type="SUPFAM" id="SSF81653">
    <property type="entry name" value="Calcium ATPase, transduction domain A"/>
    <property type="match status" value="1"/>
</dbReference>
<dbReference type="GO" id="GO:0016887">
    <property type="term" value="F:ATP hydrolysis activity"/>
    <property type="evidence" value="ECO:0007669"/>
    <property type="project" value="InterPro"/>
</dbReference>
<dbReference type="FunFam" id="2.70.150.10:FF:000020">
    <property type="entry name" value="Copper-exporting P-type ATPase A"/>
    <property type="match status" value="1"/>
</dbReference>
<keyword evidence="6 17" id="KW-0812">Transmembrane</keyword>
<dbReference type="GO" id="GO:0055070">
    <property type="term" value="P:copper ion homeostasis"/>
    <property type="evidence" value="ECO:0007669"/>
    <property type="project" value="TreeGrafter"/>
</dbReference>
<comment type="similarity">
    <text evidence="2 17">Belongs to the cation transport ATPase (P-type) (TC 3.A.3) family. Type IB subfamily.</text>
</comment>
<dbReference type="Proteomes" id="UP000010729">
    <property type="component" value="Unassembled WGS sequence"/>
</dbReference>
<dbReference type="InterPro" id="IPR023299">
    <property type="entry name" value="ATPase_P-typ_cyto_dom_N"/>
</dbReference>
<proteinExistence type="inferred from homology"/>
<dbReference type="SFLD" id="SFLDF00027">
    <property type="entry name" value="p-type_atpase"/>
    <property type="match status" value="1"/>
</dbReference>
<evidence type="ECO:0000256" key="2">
    <source>
        <dbReference type="ARBA" id="ARBA00006024"/>
    </source>
</evidence>
<comment type="caution">
    <text evidence="19">The sequence shown here is derived from an EMBL/GenBank/DDBJ whole genome shotgun (WGS) entry which is preliminary data.</text>
</comment>
<dbReference type="PRINTS" id="PR00119">
    <property type="entry name" value="CATATPASE"/>
</dbReference>
<dbReference type="GO" id="GO:0005886">
    <property type="term" value="C:plasma membrane"/>
    <property type="evidence" value="ECO:0007669"/>
    <property type="project" value="UniProtKB-SubCell"/>
</dbReference>
<evidence type="ECO:0000256" key="7">
    <source>
        <dbReference type="ARBA" id="ARBA00022723"/>
    </source>
</evidence>
<feature type="transmembrane region" description="Helical" evidence="17">
    <location>
        <begin position="140"/>
        <end position="157"/>
    </location>
</feature>
<evidence type="ECO:0000256" key="10">
    <source>
        <dbReference type="ARBA" id="ARBA00022840"/>
    </source>
</evidence>
<dbReference type="Pfam" id="PF00122">
    <property type="entry name" value="E1-E2_ATPase"/>
    <property type="match status" value="1"/>
</dbReference>
<dbReference type="AlphaFoldDB" id="N1V3T4"/>
<dbReference type="GO" id="GO:0043682">
    <property type="term" value="F:P-type divalent copper transporter activity"/>
    <property type="evidence" value="ECO:0007669"/>
    <property type="project" value="TreeGrafter"/>
</dbReference>
<keyword evidence="4 17" id="KW-1003">Cell membrane</keyword>
<keyword evidence="7 17" id="KW-0479">Metal-binding</keyword>
<dbReference type="InterPro" id="IPR027256">
    <property type="entry name" value="P-typ_ATPase_IB"/>
</dbReference>
<keyword evidence="5" id="KW-0597">Phosphoprotein</keyword>
<feature type="transmembrane region" description="Helical" evidence="17">
    <location>
        <begin position="319"/>
        <end position="343"/>
    </location>
</feature>
<gene>
    <name evidence="19" type="ORF">D477_017804</name>
</gene>
<evidence type="ECO:0000256" key="16">
    <source>
        <dbReference type="ARBA" id="ARBA00023136"/>
    </source>
</evidence>
<dbReference type="InterPro" id="IPR001757">
    <property type="entry name" value="P_typ_ATPase"/>
</dbReference>
<evidence type="ECO:0000256" key="3">
    <source>
        <dbReference type="ARBA" id="ARBA00022448"/>
    </source>
</evidence>
<evidence type="ECO:0000256" key="17">
    <source>
        <dbReference type="RuleBase" id="RU362081"/>
    </source>
</evidence>
<keyword evidence="9" id="KW-0187">Copper transport</keyword>
<keyword evidence="12" id="KW-1278">Translocase</keyword>
<keyword evidence="10 17" id="KW-0067">ATP-binding</keyword>
<dbReference type="InterPro" id="IPR023214">
    <property type="entry name" value="HAD_sf"/>
</dbReference>
<feature type="domain" description="P-type ATPase A" evidence="18">
    <location>
        <begin position="175"/>
        <end position="274"/>
    </location>
</feature>
<evidence type="ECO:0000256" key="15">
    <source>
        <dbReference type="ARBA" id="ARBA00023065"/>
    </source>
</evidence>
<dbReference type="Pfam" id="PF00702">
    <property type="entry name" value="Hydrolase"/>
    <property type="match status" value="1"/>
</dbReference>
<feature type="transmembrane region" description="Helical" evidence="17">
    <location>
        <begin position="79"/>
        <end position="97"/>
    </location>
</feature>
<dbReference type="InterPro" id="IPR023298">
    <property type="entry name" value="ATPase_P-typ_TM_dom_sf"/>
</dbReference>
<dbReference type="GO" id="GO:0005507">
    <property type="term" value="F:copper ion binding"/>
    <property type="evidence" value="ECO:0007669"/>
    <property type="project" value="TreeGrafter"/>
</dbReference>
<keyword evidence="14" id="KW-0186">Copper</keyword>
<evidence type="ECO:0000256" key="8">
    <source>
        <dbReference type="ARBA" id="ARBA00022741"/>
    </source>
</evidence>
<keyword evidence="8 17" id="KW-0547">Nucleotide-binding</keyword>
<dbReference type="Gene3D" id="3.40.50.1000">
    <property type="entry name" value="HAD superfamily/HAD-like"/>
    <property type="match status" value="1"/>
</dbReference>
<dbReference type="InterPro" id="IPR044492">
    <property type="entry name" value="P_typ_ATPase_HD_dom"/>
</dbReference>
<feature type="transmembrane region" description="Helical" evidence="17">
    <location>
        <begin position="291"/>
        <end position="313"/>
    </location>
</feature>
<dbReference type="InterPro" id="IPR018303">
    <property type="entry name" value="ATPase_P-typ_P_site"/>
</dbReference>
<dbReference type="NCBIfam" id="TIGR01525">
    <property type="entry name" value="ATPase-IB_hvy"/>
    <property type="match status" value="1"/>
</dbReference>
<dbReference type="InterPro" id="IPR036412">
    <property type="entry name" value="HAD-like_sf"/>
</dbReference>
<evidence type="ECO:0000256" key="11">
    <source>
        <dbReference type="ARBA" id="ARBA00022842"/>
    </source>
</evidence>
<dbReference type="GO" id="GO:0005524">
    <property type="term" value="F:ATP binding"/>
    <property type="evidence" value="ECO:0007669"/>
    <property type="project" value="UniProtKB-UniRule"/>
</dbReference>
<evidence type="ECO:0000256" key="14">
    <source>
        <dbReference type="ARBA" id="ARBA00023008"/>
    </source>
</evidence>
<evidence type="ECO:0000313" key="20">
    <source>
        <dbReference type="Proteomes" id="UP000010729"/>
    </source>
</evidence>
<organism evidence="19 20">
    <name type="scientific">Arthrobacter crystallopoietes BAB-32</name>
    <dbReference type="NCBI Taxonomy" id="1246476"/>
    <lineage>
        <taxon>Bacteria</taxon>
        <taxon>Bacillati</taxon>
        <taxon>Actinomycetota</taxon>
        <taxon>Actinomycetes</taxon>
        <taxon>Micrococcales</taxon>
        <taxon>Micrococcaceae</taxon>
        <taxon>Crystallibacter</taxon>
    </lineage>
</organism>
<feature type="transmembrane region" description="Helical" evidence="17">
    <location>
        <begin position="46"/>
        <end position="67"/>
    </location>
</feature>
<evidence type="ECO:0000256" key="6">
    <source>
        <dbReference type="ARBA" id="ARBA00022692"/>
    </source>
</evidence>
<evidence type="ECO:0000256" key="12">
    <source>
        <dbReference type="ARBA" id="ARBA00022967"/>
    </source>
</evidence>
<keyword evidence="16 17" id="KW-0472">Membrane</keyword>
<evidence type="ECO:0000256" key="9">
    <source>
        <dbReference type="ARBA" id="ARBA00022796"/>
    </source>
</evidence>
<feature type="transmembrane region" description="Helical" evidence="17">
    <location>
        <begin position="109"/>
        <end position="128"/>
    </location>
</feature>
<keyword evidence="13 17" id="KW-1133">Transmembrane helix</keyword>
<dbReference type="SUPFAM" id="SSF56784">
    <property type="entry name" value="HAD-like"/>
    <property type="match status" value="1"/>
</dbReference>
<dbReference type="EMBL" id="ANPE02000221">
    <property type="protein sequence ID" value="EMY32903.1"/>
    <property type="molecule type" value="Genomic_DNA"/>
</dbReference>
<evidence type="ECO:0000313" key="19">
    <source>
        <dbReference type="EMBL" id="EMY32903.1"/>
    </source>
</evidence>
<keyword evidence="11" id="KW-0460">Magnesium</keyword>
<dbReference type="PROSITE" id="PS00154">
    <property type="entry name" value="ATPASE_E1_E2"/>
    <property type="match status" value="1"/>
</dbReference>
<dbReference type="SFLD" id="SFLDG00002">
    <property type="entry name" value="C1.7:_P-type_atpase_like"/>
    <property type="match status" value="1"/>
</dbReference>
<comment type="subcellular location">
    <subcellularLocation>
        <location evidence="1">Cell membrane</location>
        <topology evidence="1">Multi-pass membrane protein</topology>
    </subcellularLocation>
</comment>
<reference evidence="19 20" key="1">
    <citation type="journal article" date="2013" name="Genome Announc.">
        <title>Draft Genome Sequence of Arthrobacter crystallopoietes Strain BAB-32, Revealing Genes for Bioremediation.</title>
        <authorList>
            <person name="Joshi M.N."/>
            <person name="Pandit A.S."/>
            <person name="Sharma A."/>
            <person name="Pandya R.V."/>
            <person name="Desai S.M."/>
            <person name="Saxena A.K."/>
            <person name="Bagatharia S.B."/>
        </authorList>
    </citation>
    <scope>NUCLEOTIDE SEQUENCE [LARGE SCALE GENOMIC DNA]</scope>
    <source>
        <strain evidence="19 20">BAB-32</strain>
    </source>
</reference>
<dbReference type="PRINTS" id="PR00943">
    <property type="entry name" value="CUATPASE"/>
</dbReference>
<keyword evidence="3" id="KW-0813">Transport</keyword>
<dbReference type="PANTHER" id="PTHR43520">
    <property type="entry name" value="ATP7, ISOFORM B"/>
    <property type="match status" value="1"/>
</dbReference>
<evidence type="ECO:0000256" key="13">
    <source>
        <dbReference type="ARBA" id="ARBA00022989"/>
    </source>
</evidence>
<accession>N1V3T4</accession>
<protein>
    <submittedName>
        <fullName evidence="19">Copper-translocating P-type ATPase</fullName>
    </submittedName>
</protein>
<evidence type="ECO:0000256" key="5">
    <source>
        <dbReference type="ARBA" id="ARBA00022553"/>
    </source>
</evidence>
<dbReference type="InterPro" id="IPR059000">
    <property type="entry name" value="ATPase_P-type_domA"/>
</dbReference>